<evidence type="ECO:0000313" key="3">
    <source>
        <dbReference type="EMBL" id="OLQ05875.1"/>
    </source>
</evidence>
<dbReference type="Proteomes" id="UP000186817">
    <property type="component" value="Unassembled WGS sequence"/>
</dbReference>
<dbReference type="InterPro" id="IPR000177">
    <property type="entry name" value="Apple"/>
</dbReference>
<dbReference type="PANTHER" id="PTHR22895:SF0">
    <property type="entry name" value="ARMADILLO REPEAT-CONTAINING PROTEIN 6"/>
    <property type="match status" value="1"/>
</dbReference>
<organism evidence="3 4">
    <name type="scientific">Symbiodinium microadriaticum</name>
    <name type="common">Dinoflagellate</name>
    <name type="synonym">Zooxanthella microadriatica</name>
    <dbReference type="NCBI Taxonomy" id="2951"/>
    <lineage>
        <taxon>Eukaryota</taxon>
        <taxon>Sar</taxon>
        <taxon>Alveolata</taxon>
        <taxon>Dinophyceae</taxon>
        <taxon>Suessiales</taxon>
        <taxon>Symbiodiniaceae</taxon>
        <taxon>Symbiodinium</taxon>
    </lineage>
</organism>
<evidence type="ECO:0000256" key="1">
    <source>
        <dbReference type="ARBA" id="ARBA00022737"/>
    </source>
</evidence>
<keyword evidence="1" id="KW-0677">Repeat</keyword>
<dbReference type="PROSITE" id="PS50948">
    <property type="entry name" value="PAN"/>
    <property type="match status" value="1"/>
</dbReference>
<dbReference type="AlphaFoldDB" id="A0A1Q9EEK4"/>
<comment type="caution">
    <text evidence="3">The sequence shown here is derived from an EMBL/GenBank/DDBJ whole genome shotgun (WGS) entry which is preliminary data.</text>
</comment>
<dbReference type="InterPro" id="IPR016024">
    <property type="entry name" value="ARM-type_fold"/>
</dbReference>
<reference evidence="3 4" key="1">
    <citation type="submission" date="2016-02" db="EMBL/GenBank/DDBJ databases">
        <title>Genome analysis of coral dinoflagellate symbionts highlights evolutionary adaptations to a symbiotic lifestyle.</title>
        <authorList>
            <person name="Aranda M."/>
            <person name="Li Y."/>
            <person name="Liew Y.J."/>
            <person name="Baumgarten S."/>
            <person name="Simakov O."/>
            <person name="Wilson M."/>
            <person name="Piel J."/>
            <person name="Ashoor H."/>
            <person name="Bougouffa S."/>
            <person name="Bajic V.B."/>
            <person name="Ryu T."/>
            <person name="Ravasi T."/>
            <person name="Bayer T."/>
            <person name="Micklem G."/>
            <person name="Kim H."/>
            <person name="Bhak J."/>
            <person name="Lajeunesse T.C."/>
            <person name="Voolstra C.R."/>
        </authorList>
    </citation>
    <scope>NUCLEOTIDE SEQUENCE [LARGE SCALE GENOMIC DNA]</scope>
    <source>
        <strain evidence="3 4">CCMP2467</strain>
    </source>
</reference>
<proteinExistence type="predicted"/>
<dbReference type="InterPro" id="IPR011989">
    <property type="entry name" value="ARM-like"/>
</dbReference>
<dbReference type="Gene3D" id="3.50.4.10">
    <property type="entry name" value="Hepatocyte Growth Factor"/>
    <property type="match status" value="1"/>
</dbReference>
<dbReference type="EMBL" id="LSRX01000173">
    <property type="protein sequence ID" value="OLQ05875.1"/>
    <property type="molecule type" value="Genomic_DNA"/>
</dbReference>
<keyword evidence="4" id="KW-1185">Reference proteome</keyword>
<dbReference type="OrthoDB" id="449062at2759"/>
<dbReference type="Pfam" id="PF23744">
    <property type="entry name" value="ARM_LRRK2"/>
    <property type="match status" value="1"/>
</dbReference>
<evidence type="ECO:0000256" key="2">
    <source>
        <dbReference type="ARBA" id="ARBA00023157"/>
    </source>
</evidence>
<dbReference type="CDD" id="cd01100">
    <property type="entry name" value="APPLE_Factor_XI_like"/>
    <property type="match status" value="1"/>
</dbReference>
<protein>
    <submittedName>
        <fullName evidence="3">Protein aardvark</fullName>
    </submittedName>
</protein>
<keyword evidence="2" id="KW-1015">Disulfide bond</keyword>
<dbReference type="Pfam" id="PF14295">
    <property type="entry name" value="PAN_4"/>
    <property type="match status" value="1"/>
</dbReference>
<dbReference type="InterPro" id="IPR003609">
    <property type="entry name" value="Pan_app"/>
</dbReference>
<dbReference type="Gene3D" id="1.25.10.10">
    <property type="entry name" value="Leucine-rich Repeat Variant"/>
    <property type="match status" value="1"/>
</dbReference>
<dbReference type="GO" id="GO:0006508">
    <property type="term" value="P:proteolysis"/>
    <property type="evidence" value="ECO:0007669"/>
    <property type="project" value="InterPro"/>
</dbReference>
<dbReference type="InterPro" id="IPR056597">
    <property type="entry name" value="ARM_LRRK2"/>
</dbReference>
<dbReference type="SUPFAM" id="SSF48371">
    <property type="entry name" value="ARM repeat"/>
    <property type="match status" value="1"/>
</dbReference>
<accession>A0A1Q9EEK4</accession>
<evidence type="ECO:0000313" key="4">
    <source>
        <dbReference type="Proteomes" id="UP000186817"/>
    </source>
</evidence>
<name>A0A1Q9EEK4_SYMMI</name>
<sequence>MAKKAVRRNSHRESFGIKAPQTLFKLMLLFLTFAVGICILGLKFNVLTLWMQYWIYVLLLFLIGILLLLAGMISPRFYANHSTSDSLQASWAKMQVLAKFLFPVILFYGDVVSDILLIFKFWGEGMKPYAILNFLAILAGSTASVVNGVENTSLDSLLLTVVMFFQLTPLAVALQSIGLFCAAVDSSGTDPRYKDLVGYLRDRGCYTLLAHALVGEAFTEALLSTFLQTYALLRHSISWTLLTELSLVFSIGSIVKSFAKLDLRGHVSRDIKGQAIVVGLAEWTSLPFILVVIYRLAEVATQVLFFPFFQMVEDRHGVIFGLRCSGVLFWLFDLVLQAALVYHSTRNPKKLLWAVPNTIGAFEPMLLAGSEAVFCTSARLQVLIHFFELVLGTAFVCFFHTQRVYDFCLERPHIICGLLVCNVVKYGLFIFIRTFSAYPVMCSEEFPFAKILSKEAIEVADLADKRVPLEVVIYSNFSLDKGADRKKIFDAMNRQSDGFRDDMAGNVCHLVSRLAYNQSRQRKETLIAEGAGKAVLAAVDMHIDDEQDDVPALRGACRAILNLTVGSAENKRFFAEHGPGMMLKCMQRKDRFLRRYACFTLEALVADKGIRAKMSQHWKPIVGNLEAEHRADNLLQTAACGLIAKLACDEDLRKELVRGGCHADVVESMRRHPNDMDVQRDACFALRMLAPAFDPETQFELLSMGVRADIRKAMENHSNQPSFQYEAWNLLQSLDAGGAGRHAFAVEGDCSPGGFIHDREGLILRTVTTVAAELISRSPFLTCSLQLAGAMGVAVSSIRNSCCVDKTGLRTTLEEKQGERADEEEVQHAGELQSSVKIANASTSSAIDVEPSQKGLATPAAVGTSMDFLAVACAVGADQDATALFIRSYQRATSSELVLLVEQMPLESDLRDSGVDLTRLKLERVLPLPSMWSMLSREDTYIFYIHQYLQRMPGQVKIMQLSNVDDIVFQADPFAWASEQEPGLQLFLDEPGVVVNSGKTWKLIEFCYGTQAARLHSKPRIPAGYMIGSSADLQQFVSDLVGEVTLRGACGNRPGVVNAAENFMAHLAHPGISLHLHDNRRGPVWSGEHVPANSFVSDAENHVINEDGYQYAVLRSYHAHDELWRNIQRKFEQVQAPPDFHAPDTCAAFHVEACDMPGHDLAHTPKDTESDCCAACVANVGCGAFTFSRSRRHCWLKRPGGAKKHNPASDMRCGVRVVEATQGLPPTGIV</sequence>
<gene>
    <name evidence="3" type="primary">aarA</name>
    <name evidence="3" type="ORF">AK812_SmicGene10883</name>
</gene>
<dbReference type="GO" id="GO:0005576">
    <property type="term" value="C:extracellular region"/>
    <property type="evidence" value="ECO:0007669"/>
    <property type="project" value="InterPro"/>
</dbReference>
<dbReference type="PANTHER" id="PTHR22895">
    <property type="entry name" value="ARMADILLO REPEAT-CONTAINING PROTEIN 6"/>
    <property type="match status" value="1"/>
</dbReference>